<protein>
    <submittedName>
        <fullName evidence="8">GTPase, G3E family</fullName>
    </submittedName>
</protein>
<dbReference type="PANTHER" id="PTHR13748">
    <property type="entry name" value="COBW-RELATED"/>
    <property type="match status" value="1"/>
</dbReference>
<dbReference type="Gene3D" id="3.30.1220.10">
    <property type="entry name" value="CobW-like, C-terminal domain"/>
    <property type="match status" value="1"/>
</dbReference>
<dbReference type="CDD" id="cd03112">
    <property type="entry name" value="CobW-like"/>
    <property type="match status" value="1"/>
</dbReference>
<dbReference type="GO" id="GO:0000166">
    <property type="term" value="F:nucleotide binding"/>
    <property type="evidence" value="ECO:0007669"/>
    <property type="project" value="UniProtKB-KW"/>
</dbReference>
<dbReference type="Pfam" id="PF02492">
    <property type="entry name" value="cobW"/>
    <property type="match status" value="1"/>
</dbReference>
<dbReference type="Proteomes" id="UP000199250">
    <property type="component" value="Unassembled WGS sequence"/>
</dbReference>
<evidence type="ECO:0000256" key="1">
    <source>
        <dbReference type="ARBA" id="ARBA00022741"/>
    </source>
</evidence>
<comment type="function">
    <text evidence="5">Zinc chaperone that directly transfers zinc cofactor to target proteins, thereby activating them. Zinc is transferred from the CXCC motif in the GTPase domain to the zinc binding site in target proteins in a process requiring GTP hydrolysis.</text>
</comment>
<dbReference type="SMART" id="SM00833">
    <property type="entry name" value="CobW_C"/>
    <property type="match status" value="1"/>
</dbReference>
<dbReference type="Pfam" id="PF07683">
    <property type="entry name" value="CobW_C"/>
    <property type="match status" value="1"/>
</dbReference>
<dbReference type="InterPro" id="IPR003495">
    <property type="entry name" value="CobW/HypB/UreG_nucleotide-bd"/>
</dbReference>
<accession>A0A1H7ANR3</accession>
<dbReference type="InterPro" id="IPR027417">
    <property type="entry name" value="P-loop_NTPase"/>
</dbReference>
<dbReference type="PANTHER" id="PTHR13748:SF62">
    <property type="entry name" value="COBW DOMAIN-CONTAINING PROTEIN"/>
    <property type="match status" value="1"/>
</dbReference>
<keyword evidence="2" id="KW-0378">Hydrolase</keyword>
<evidence type="ECO:0000256" key="5">
    <source>
        <dbReference type="ARBA" id="ARBA00045658"/>
    </source>
</evidence>
<dbReference type="AlphaFoldDB" id="A0A1H7ANR3"/>
<reference evidence="8 9" key="1">
    <citation type="submission" date="2016-10" db="EMBL/GenBank/DDBJ databases">
        <authorList>
            <person name="de Groot N.N."/>
        </authorList>
    </citation>
    <scope>NUCLEOTIDE SEQUENCE [LARGE SCALE GENOMIC DNA]</scope>
    <source>
        <strain evidence="8 9">DSM 373</strain>
    </source>
</reference>
<evidence type="ECO:0000313" key="9">
    <source>
        <dbReference type="Proteomes" id="UP000199250"/>
    </source>
</evidence>
<keyword evidence="3" id="KW-0143">Chaperone</keyword>
<comment type="catalytic activity">
    <reaction evidence="6">
        <text>GTP + H2O = GDP + phosphate + H(+)</text>
        <dbReference type="Rhea" id="RHEA:19669"/>
        <dbReference type="ChEBI" id="CHEBI:15377"/>
        <dbReference type="ChEBI" id="CHEBI:15378"/>
        <dbReference type="ChEBI" id="CHEBI:37565"/>
        <dbReference type="ChEBI" id="CHEBI:43474"/>
        <dbReference type="ChEBI" id="CHEBI:58189"/>
    </reaction>
    <physiologicalReaction direction="left-to-right" evidence="6">
        <dbReference type="Rhea" id="RHEA:19670"/>
    </physiologicalReaction>
</comment>
<dbReference type="InterPro" id="IPR011629">
    <property type="entry name" value="CobW-like_C"/>
</dbReference>
<dbReference type="GO" id="GO:0016787">
    <property type="term" value="F:hydrolase activity"/>
    <property type="evidence" value="ECO:0007669"/>
    <property type="project" value="UniProtKB-KW"/>
</dbReference>
<comment type="similarity">
    <text evidence="4">Belongs to the SIMIBI class G3E GTPase family. ZNG1 subfamily.</text>
</comment>
<evidence type="ECO:0000256" key="3">
    <source>
        <dbReference type="ARBA" id="ARBA00023186"/>
    </source>
</evidence>
<gene>
    <name evidence="8" type="ORF">SAMN04244572_04853</name>
</gene>
<feature type="domain" description="CobW C-terminal" evidence="7">
    <location>
        <begin position="269"/>
        <end position="367"/>
    </location>
</feature>
<proteinExistence type="inferred from homology"/>
<evidence type="ECO:0000313" key="8">
    <source>
        <dbReference type="EMBL" id="SEJ66968.1"/>
    </source>
</evidence>
<dbReference type="GO" id="GO:0005737">
    <property type="term" value="C:cytoplasm"/>
    <property type="evidence" value="ECO:0007669"/>
    <property type="project" value="TreeGrafter"/>
</dbReference>
<evidence type="ECO:0000256" key="6">
    <source>
        <dbReference type="ARBA" id="ARBA00049117"/>
    </source>
</evidence>
<dbReference type="SUPFAM" id="SSF52540">
    <property type="entry name" value="P-loop containing nucleoside triphosphate hydrolases"/>
    <property type="match status" value="1"/>
</dbReference>
<dbReference type="InterPro" id="IPR051316">
    <property type="entry name" value="Zinc-reg_GTPase_activator"/>
</dbReference>
<evidence type="ECO:0000256" key="2">
    <source>
        <dbReference type="ARBA" id="ARBA00022801"/>
    </source>
</evidence>
<dbReference type="SUPFAM" id="SSF90002">
    <property type="entry name" value="Hypothetical protein YjiA, C-terminal domain"/>
    <property type="match status" value="1"/>
</dbReference>
<dbReference type="Gene3D" id="3.40.50.300">
    <property type="entry name" value="P-loop containing nucleotide triphosphate hydrolases"/>
    <property type="match status" value="1"/>
</dbReference>
<organism evidence="8 9">
    <name type="scientific">Azotobacter beijerinckii</name>
    <dbReference type="NCBI Taxonomy" id="170623"/>
    <lineage>
        <taxon>Bacteria</taxon>
        <taxon>Pseudomonadati</taxon>
        <taxon>Pseudomonadota</taxon>
        <taxon>Gammaproteobacteria</taxon>
        <taxon>Pseudomonadales</taxon>
        <taxon>Pseudomonadaceae</taxon>
        <taxon>Azotobacter</taxon>
    </lineage>
</organism>
<evidence type="ECO:0000256" key="4">
    <source>
        <dbReference type="ARBA" id="ARBA00034320"/>
    </source>
</evidence>
<dbReference type="OrthoDB" id="9808822at2"/>
<dbReference type="InterPro" id="IPR036627">
    <property type="entry name" value="CobW-likC_sf"/>
</dbReference>
<sequence length="425" mass="46941">MPSSSASWPAQRPVGRIPVSLLTGFLGAGKTTLLNQLMKEPSMSGTALLINEFGEVGIDHHLVDKLDEHTLLLDSGCICCSVQGDLVRALRNLHQRLSRREIPNLSRVIIETTGLADPVPVVYTLMEERFIAARYVCDSVLTVVDAEHGLDQLTRHGEAVRQVAMADYLLISKSDLSNAMTRARLETKLAALNPSARRLEVRHGKVSPDQLFGSGIYAVAGKLPDVARWLMDERKHEQYQPAETTEAPHWVHKPTARNHKHAERHSNAVSSFVIRFEAPVQWHSFAVSIGRILASYGQQLLRMKGLMAVAGDLQPHVIQCVQDVAYPPVRLPTWPDSGAFADRCGRLVFIVQDLDPAAVDTIRSALADLPSEAAAVRISAAHPLLPTRCWLTRQILVTPLGGMELDAWFVQPKRFMNRPAISARS</sequence>
<name>A0A1H7ANR3_9GAMM</name>
<dbReference type="RefSeq" id="WP_090736513.1">
    <property type="nucleotide sequence ID" value="NZ_FNYQ01000195.1"/>
</dbReference>
<evidence type="ECO:0000259" key="7">
    <source>
        <dbReference type="SMART" id="SM00833"/>
    </source>
</evidence>
<keyword evidence="1" id="KW-0547">Nucleotide-binding</keyword>
<dbReference type="EMBL" id="FNYQ01000195">
    <property type="protein sequence ID" value="SEJ66968.1"/>
    <property type="molecule type" value="Genomic_DNA"/>
</dbReference>